<evidence type="ECO:0000259" key="13">
    <source>
        <dbReference type="Pfam" id="PF01872"/>
    </source>
</evidence>
<evidence type="ECO:0000256" key="5">
    <source>
        <dbReference type="ARBA" id="ARBA00015035"/>
    </source>
</evidence>
<evidence type="ECO:0000256" key="6">
    <source>
        <dbReference type="ARBA" id="ARBA00022619"/>
    </source>
</evidence>
<name>A0A3D8ST82_9HELO</name>
<dbReference type="PANTHER" id="PTHR38011">
    <property type="entry name" value="DIHYDROFOLATE REDUCTASE FAMILY PROTEIN (AFU_ORTHOLOGUE AFUA_8G06820)"/>
    <property type="match status" value="1"/>
</dbReference>
<feature type="domain" description="Bacterial bifunctional deaminase-reductase C-terminal" evidence="13">
    <location>
        <begin position="47"/>
        <end position="268"/>
    </location>
</feature>
<keyword evidence="6" id="KW-0686">Riboflavin biosynthesis</keyword>
<evidence type="ECO:0000256" key="3">
    <source>
        <dbReference type="ARBA" id="ARBA00009723"/>
    </source>
</evidence>
<keyword evidence="7" id="KW-0521">NADP</keyword>
<evidence type="ECO:0000256" key="7">
    <source>
        <dbReference type="ARBA" id="ARBA00022857"/>
    </source>
</evidence>
<comment type="catalytic activity">
    <reaction evidence="11">
        <text>2,5-diamino-6-(1-D-ribitylamino)pyrimidin-4(3H)-one 5'-phosphate + NAD(+) = 2,5-diamino-6-(1-D-ribosylamino)pyrimidin-4(3H)-one 5'-phosphate + NADH + H(+)</text>
        <dbReference type="Rhea" id="RHEA:27274"/>
        <dbReference type="ChEBI" id="CHEBI:15378"/>
        <dbReference type="ChEBI" id="CHEBI:57540"/>
        <dbReference type="ChEBI" id="CHEBI:57945"/>
        <dbReference type="ChEBI" id="CHEBI:58890"/>
        <dbReference type="ChEBI" id="CHEBI:59545"/>
        <dbReference type="EC" id="1.1.1.302"/>
    </reaction>
</comment>
<dbReference type="Gene3D" id="3.40.430.10">
    <property type="entry name" value="Dihydrofolate Reductase, subunit A"/>
    <property type="match status" value="1"/>
</dbReference>
<comment type="similarity">
    <text evidence="3">Belongs to the HTP reductase family.</text>
</comment>
<dbReference type="GO" id="GO:0009231">
    <property type="term" value="P:riboflavin biosynthetic process"/>
    <property type="evidence" value="ECO:0007669"/>
    <property type="project" value="UniProtKB-KW"/>
</dbReference>
<dbReference type="OrthoDB" id="5432at2759"/>
<keyword evidence="15" id="KW-1185">Reference proteome</keyword>
<sequence>MPPSPVPLFFAADHQLQLSDYLPLPRTTYLQENTAELPPSHPSTQLPHVTLTYATSLDSQISLQPGLQTVLSGPESKAMTHFLRSQHDAILVGRGTAEADNPGLNSRFSDDGQFAVGLDRQPRPFVLDPRKKLDPSRTPKLLENAAAGIGRAPWWIISDSEDVDQTIWTNVVRAGPYAGSESGIDWETLLNNLAATGVRSIMIEGGATVINDLLKAKNQKWISSVIVTIAPTYLGDGGVIVSPPRSNAAQNEARLTQVRWIPLGQDVVMAGKIH</sequence>
<evidence type="ECO:0000256" key="10">
    <source>
        <dbReference type="ARBA" id="ARBA00031630"/>
    </source>
</evidence>
<evidence type="ECO:0000313" key="14">
    <source>
        <dbReference type="EMBL" id="RDW89539.1"/>
    </source>
</evidence>
<organism evidence="14 15">
    <name type="scientific">Coleophoma cylindrospora</name>
    <dbReference type="NCBI Taxonomy" id="1849047"/>
    <lineage>
        <taxon>Eukaryota</taxon>
        <taxon>Fungi</taxon>
        <taxon>Dikarya</taxon>
        <taxon>Ascomycota</taxon>
        <taxon>Pezizomycotina</taxon>
        <taxon>Leotiomycetes</taxon>
        <taxon>Helotiales</taxon>
        <taxon>Dermateaceae</taxon>
        <taxon>Coleophoma</taxon>
    </lineage>
</organism>
<gene>
    <name evidence="14" type="ORF">BP6252_01571</name>
</gene>
<dbReference type="EMBL" id="PDLM01000001">
    <property type="protein sequence ID" value="RDW89539.1"/>
    <property type="molecule type" value="Genomic_DNA"/>
</dbReference>
<dbReference type="Pfam" id="PF01872">
    <property type="entry name" value="RibD_C"/>
    <property type="match status" value="1"/>
</dbReference>
<dbReference type="Proteomes" id="UP000256645">
    <property type="component" value="Unassembled WGS sequence"/>
</dbReference>
<dbReference type="AlphaFoldDB" id="A0A3D8ST82"/>
<dbReference type="InterPro" id="IPR024072">
    <property type="entry name" value="DHFR-like_dom_sf"/>
</dbReference>
<proteinExistence type="inferred from homology"/>
<evidence type="ECO:0000313" key="15">
    <source>
        <dbReference type="Proteomes" id="UP000256645"/>
    </source>
</evidence>
<dbReference type="SUPFAM" id="SSF53597">
    <property type="entry name" value="Dihydrofolate reductase-like"/>
    <property type="match status" value="1"/>
</dbReference>
<dbReference type="InterPro" id="IPR050765">
    <property type="entry name" value="Riboflavin_Biosynth_HTPR"/>
</dbReference>
<protein>
    <recommendedName>
        <fullName evidence="5">2,5-diamino-6-ribosylamino-4(3H)-pyrimidinone 5'-phosphate reductase</fullName>
        <ecNumber evidence="4">1.1.1.302</ecNumber>
    </recommendedName>
    <alternativeName>
        <fullName evidence="10">2,5-diamino-6-(5-phospho-D-ribosylamino)pyrimidin-4(3H)-one reductase</fullName>
    </alternativeName>
    <alternativeName>
        <fullName evidence="9">2,5-diamino-6-ribitylamino-4(3H)-pyrimidinone 5'-phosphate synthase</fullName>
    </alternativeName>
</protein>
<evidence type="ECO:0000256" key="9">
    <source>
        <dbReference type="ARBA" id="ARBA00030073"/>
    </source>
</evidence>
<comment type="pathway">
    <text evidence="2">Cofactor biosynthesis; riboflavin biosynthesis.</text>
</comment>
<comment type="catalytic activity">
    <reaction evidence="12">
        <text>2,5-diamino-6-(1-D-ribitylamino)pyrimidin-4(3H)-one 5'-phosphate + NADP(+) = 2,5-diamino-6-(1-D-ribosylamino)pyrimidin-4(3H)-one 5'-phosphate + NADPH + H(+)</text>
        <dbReference type="Rhea" id="RHEA:27278"/>
        <dbReference type="ChEBI" id="CHEBI:15378"/>
        <dbReference type="ChEBI" id="CHEBI:57783"/>
        <dbReference type="ChEBI" id="CHEBI:58349"/>
        <dbReference type="ChEBI" id="CHEBI:58890"/>
        <dbReference type="ChEBI" id="CHEBI:59545"/>
        <dbReference type="EC" id="1.1.1.302"/>
    </reaction>
</comment>
<reference evidence="14 15" key="1">
    <citation type="journal article" date="2018" name="IMA Fungus">
        <title>IMA Genome-F 9: Draft genome sequence of Annulohypoxylon stygium, Aspergillus mulundensis, Berkeleyomyces basicola (syn. Thielaviopsis basicola), Ceratocystis smalleyi, two Cercospora beticola strains, Coleophoma cylindrospora, Fusarium fracticaudum, Phialophora cf. hyalina, and Morchella septimelata.</title>
        <authorList>
            <person name="Wingfield B.D."/>
            <person name="Bills G.F."/>
            <person name="Dong Y."/>
            <person name="Huang W."/>
            <person name="Nel W.J."/>
            <person name="Swalarsk-Parry B.S."/>
            <person name="Vaghefi N."/>
            <person name="Wilken P.M."/>
            <person name="An Z."/>
            <person name="de Beer Z.W."/>
            <person name="De Vos L."/>
            <person name="Chen L."/>
            <person name="Duong T.A."/>
            <person name="Gao Y."/>
            <person name="Hammerbacher A."/>
            <person name="Kikkert J.R."/>
            <person name="Li Y."/>
            <person name="Li H."/>
            <person name="Li K."/>
            <person name="Li Q."/>
            <person name="Liu X."/>
            <person name="Ma X."/>
            <person name="Naidoo K."/>
            <person name="Pethybridge S.J."/>
            <person name="Sun J."/>
            <person name="Steenkamp E.T."/>
            <person name="van der Nest M.A."/>
            <person name="van Wyk S."/>
            <person name="Wingfield M.J."/>
            <person name="Xiong C."/>
            <person name="Yue Q."/>
            <person name="Zhang X."/>
        </authorList>
    </citation>
    <scope>NUCLEOTIDE SEQUENCE [LARGE SCALE GENOMIC DNA]</scope>
    <source>
        <strain evidence="14 15">BP6252</strain>
    </source>
</reference>
<evidence type="ECO:0000256" key="12">
    <source>
        <dbReference type="ARBA" id="ARBA00049020"/>
    </source>
</evidence>
<comment type="function">
    <text evidence="1">Catalyzes an early step in riboflavin biosynthesis, the NADPH-dependent reduction of the ribose side chain of 2,5-diamino-6-ribosylamino-4(3H)-pyrimidinone 5'-phosphate, yielding 2,5-diamino-6-ribitylamino-4(3H)-pyrimidinone 5'-phosphate.</text>
</comment>
<dbReference type="STRING" id="1849047.A0A3D8ST82"/>
<accession>A0A3D8ST82</accession>
<comment type="caution">
    <text evidence="14">The sequence shown here is derived from an EMBL/GenBank/DDBJ whole genome shotgun (WGS) entry which is preliminary data.</text>
</comment>
<keyword evidence="8" id="KW-0560">Oxidoreductase</keyword>
<evidence type="ECO:0000256" key="1">
    <source>
        <dbReference type="ARBA" id="ARBA00003555"/>
    </source>
</evidence>
<evidence type="ECO:0000256" key="4">
    <source>
        <dbReference type="ARBA" id="ARBA00012851"/>
    </source>
</evidence>
<dbReference type="PANTHER" id="PTHR38011:SF7">
    <property type="entry name" value="2,5-DIAMINO-6-RIBOSYLAMINO-4(3H)-PYRIMIDINONE 5'-PHOSPHATE REDUCTASE"/>
    <property type="match status" value="1"/>
</dbReference>
<dbReference type="InterPro" id="IPR002734">
    <property type="entry name" value="RibDG_C"/>
</dbReference>
<dbReference type="GO" id="GO:0008703">
    <property type="term" value="F:5-amino-6-(5-phosphoribosylamino)uracil reductase activity"/>
    <property type="evidence" value="ECO:0007669"/>
    <property type="project" value="InterPro"/>
</dbReference>
<evidence type="ECO:0000256" key="2">
    <source>
        <dbReference type="ARBA" id="ARBA00005104"/>
    </source>
</evidence>
<evidence type="ECO:0000256" key="11">
    <source>
        <dbReference type="ARBA" id="ARBA00047550"/>
    </source>
</evidence>
<dbReference type="EC" id="1.1.1.302" evidence="4"/>
<evidence type="ECO:0000256" key="8">
    <source>
        <dbReference type="ARBA" id="ARBA00023002"/>
    </source>
</evidence>